<feature type="transmembrane region" description="Helical" evidence="6">
    <location>
        <begin position="49"/>
        <end position="68"/>
    </location>
</feature>
<dbReference type="InterPro" id="IPR017039">
    <property type="entry name" value="Virul_fac_BrkB"/>
</dbReference>
<evidence type="ECO:0000256" key="1">
    <source>
        <dbReference type="ARBA" id="ARBA00004651"/>
    </source>
</evidence>
<dbReference type="InParanoid" id="A0A0U5JAJ4"/>
<dbReference type="GO" id="GO:0005886">
    <property type="term" value="C:plasma membrane"/>
    <property type="evidence" value="ECO:0007669"/>
    <property type="project" value="UniProtKB-SubCell"/>
</dbReference>
<dbReference type="Pfam" id="PF03631">
    <property type="entry name" value="Virul_fac_BrkB"/>
    <property type="match status" value="1"/>
</dbReference>
<evidence type="ECO:0000256" key="3">
    <source>
        <dbReference type="ARBA" id="ARBA00022692"/>
    </source>
</evidence>
<dbReference type="AlphaFoldDB" id="A0A0U5JAJ4"/>
<feature type="transmembrane region" description="Helical" evidence="6">
    <location>
        <begin position="150"/>
        <end position="174"/>
    </location>
</feature>
<evidence type="ECO:0000256" key="4">
    <source>
        <dbReference type="ARBA" id="ARBA00022989"/>
    </source>
</evidence>
<gene>
    <name evidence="7" type="primary">rbn</name>
    <name evidence="7" type="ORF">PNK_1207</name>
</gene>
<dbReference type="Gene3D" id="1.10.10.10">
    <property type="entry name" value="Winged helix-like DNA-binding domain superfamily/Winged helix DNA-binding domain"/>
    <property type="match status" value="1"/>
</dbReference>
<organism evidence="7 8">
    <name type="scientific">Candidatus Protochlamydia naegleriophila</name>
    <dbReference type="NCBI Taxonomy" id="389348"/>
    <lineage>
        <taxon>Bacteria</taxon>
        <taxon>Pseudomonadati</taxon>
        <taxon>Chlamydiota</taxon>
        <taxon>Chlamydiia</taxon>
        <taxon>Parachlamydiales</taxon>
        <taxon>Parachlamydiaceae</taxon>
        <taxon>Candidatus Protochlamydia</taxon>
    </lineage>
</organism>
<dbReference type="EMBL" id="LN879502">
    <property type="protein sequence ID" value="CUI16824.1"/>
    <property type="molecule type" value="Genomic_DNA"/>
</dbReference>
<dbReference type="PANTHER" id="PTHR30213">
    <property type="entry name" value="INNER MEMBRANE PROTEIN YHJD"/>
    <property type="match status" value="1"/>
</dbReference>
<dbReference type="InterPro" id="IPR036388">
    <property type="entry name" value="WH-like_DNA-bd_sf"/>
</dbReference>
<dbReference type="KEGG" id="pnl:PNK_1207"/>
<keyword evidence="3 6" id="KW-0812">Transmembrane</keyword>
<dbReference type="RefSeq" id="WP_051981977.1">
    <property type="nucleotide sequence ID" value="NZ_LN879502.1"/>
</dbReference>
<dbReference type="PANTHER" id="PTHR30213:SF0">
    <property type="entry name" value="UPF0761 MEMBRANE PROTEIN YIHY"/>
    <property type="match status" value="1"/>
</dbReference>
<keyword evidence="8" id="KW-1185">Reference proteome</keyword>
<keyword evidence="5 6" id="KW-0472">Membrane</keyword>
<name>A0A0U5JAJ4_9BACT</name>
<proteinExistence type="predicted"/>
<feature type="transmembrane region" description="Helical" evidence="6">
    <location>
        <begin position="194"/>
        <end position="216"/>
    </location>
</feature>
<dbReference type="Proteomes" id="UP000069902">
    <property type="component" value="Chromosome cPNK"/>
</dbReference>
<protein>
    <submittedName>
        <fullName evidence="7">RNase BN, tRNA processing enzyme</fullName>
    </submittedName>
</protein>
<feature type="transmembrane region" description="Helical" evidence="6">
    <location>
        <begin position="253"/>
        <end position="273"/>
    </location>
</feature>
<evidence type="ECO:0000256" key="2">
    <source>
        <dbReference type="ARBA" id="ARBA00022475"/>
    </source>
</evidence>
<feature type="transmembrane region" description="Helical" evidence="6">
    <location>
        <begin position="228"/>
        <end position="247"/>
    </location>
</feature>
<evidence type="ECO:0000313" key="7">
    <source>
        <dbReference type="EMBL" id="CUI16824.1"/>
    </source>
</evidence>
<dbReference type="NCBIfam" id="TIGR00765">
    <property type="entry name" value="yihY_not_rbn"/>
    <property type="match status" value="1"/>
</dbReference>
<sequence length="443" mass="49643">MSETAEKILPPPQPEQSVSPSFIKRCFRVLVNTGKGFIEDDCYAKASALTFYSLLSIVPVLAVLFGIAKGFGFEKALESEINQQFSEQKELVAKLIEFAYSWLQTVQGGLIAGIGTLTLLWTVFGLLNNIETALNAIWKTRNARPYSRKISDYLATMLVSPLFLVTSSSINVFISTQITQTAQNNILVEAVSPVLIALLKLFPYFLSWVLFTFIYLFMPNTKVYLRSALIAGVIAGTAFQIWQWIYIKFQIGVASYGAIYGSFAALPLFLIWLQFSWNILLAGAEMAFEIENDLFIPARRLTPISNKAIALLITYRCVEAFVKGESPLTDRALSHELGMSLNHLQLVLEALQSDRILSAVSFHDKTIGYQPARAIDSITMKKVCDAVERSERLMASVRESPQMNKITTYLNEVDEMQKESKDNQPLYAFISTPIPSQKTRESE</sequence>
<feature type="transmembrane region" description="Helical" evidence="6">
    <location>
        <begin position="110"/>
        <end position="130"/>
    </location>
</feature>
<evidence type="ECO:0000256" key="6">
    <source>
        <dbReference type="SAM" id="Phobius"/>
    </source>
</evidence>
<dbReference type="PATRIC" id="fig|389348.3.peg.1338"/>
<keyword evidence="2" id="KW-1003">Cell membrane</keyword>
<accession>A0A0U5JAJ4</accession>
<evidence type="ECO:0000256" key="5">
    <source>
        <dbReference type="ARBA" id="ARBA00023136"/>
    </source>
</evidence>
<comment type="subcellular location">
    <subcellularLocation>
        <location evidence="1">Cell membrane</location>
        <topology evidence="1">Multi-pass membrane protein</topology>
    </subcellularLocation>
</comment>
<keyword evidence="4 6" id="KW-1133">Transmembrane helix</keyword>
<evidence type="ECO:0000313" key="8">
    <source>
        <dbReference type="Proteomes" id="UP000069902"/>
    </source>
</evidence>
<reference evidence="8" key="1">
    <citation type="submission" date="2015-09" db="EMBL/GenBank/DDBJ databases">
        <authorList>
            <person name="Bertelli C."/>
        </authorList>
    </citation>
    <scope>NUCLEOTIDE SEQUENCE [LARGE SCALE GENOMIC DNA]</scope>
    <source>
        <strain evidence="8">KNic</strain>
    </source>
</reference>